<evidence type="ECO:0000256" key="1">
    <source>
        <dbReference type="ARBA" id="ARBA00004167"/>
    </source>
</evidence>
<organism evidence="6 7">
    <name type="scientific">Herbihabitans rhizosphaerae</name>
    <dbReference type="NCBI Taxonomy" id="1872711"/>
    <lineage>
        <taxon>Bacteria</taxon>
        <taxon>Bacillati</taxon>
        <taxon>Actinomycetota</taxon>
        <taxon>Actinomycetes</taxon>
        <taxon>Pseudonocardiales</taxon>
        <taxon>Pseudonocardiaceae</taxon>
        <taxon>Herbihabitans</taxon>
    </lineage>
</organism>
<evidence type="ECO:0000313" key="7">
    <source>
        <dbReference type="Proteomes" id="UP000294257"/>
    </source>
</evidence>
<sequence length="324" mass="34566">MAIVLVALLVLGAGIVGVFLLTDKDNDDKNRVADSGYTGYTTTSASETTTRATSSTTTTRSISSTSATSRTTASSTSRSTQTAPAGPRPVHKLADHPLHANVGLPATSCDLPRWVSNPAASQTFFRAAVQCLNQAWAPVLNQANLPFEPPGLEFPTGTVWRSPCKGSSTAATAAAFYCSVNNTIYMPFEGLGVDRGPRVGWFLLVFAHEYGHHVQSLTGIAKASHNARYDAGDGSAKELELSRRHELQAECFAGMWFASSYKRGSVDQRIVDEALESSARSGDREGGPRTHGTSQNTGAWSNQGLTKNRTFQCNTWSVNGNSVS</sequence>
<evidence type="ECO:0000256" key="3">
    <source>
        <dbReference type="ARBA" id="ARBA00022989"/>
    </source>
</evidence>
<accession>A0A4Q7L3K1</accession>
<protein>
    <recommendedName>
        <fullName evidence="8">Metalloprotease</fullName>
    </recommendedName>
</protein>
<dbReference type="EMBL" id="SGWQ01000001">
    <property type="protein sequence ID" value="RZS44188.1"/>
    <property type="molecule type" value="Genomic_DNA"/>
</dbReference>
<proteinExistence type="predicted"/>
<dbReference type="InterPro" id="IPR007343">
    <property type="entry name" value="Uncharacterised_pept_Zn_put"/>
</dbReference>
<keyword evidence="2" id="KW-0812">Transmembrane</keyword>
<gene>
    <name evidence="6" type="ORF">EV193_10163</name>
</gene>
<name>A0A4Q7L3K1_9PSEU</name>
<keyword evidence="7" id="KW-1185">Reference proteome</keyword>
<reference evidence="6 7" key="1">
    <citation type="submission" date="2019-02" db="EMBL/GenBank/DDBJ databases">
        <title>Genomic Encyclopedia of Type Strains, Phase IV (KMG-IV): sequencing the most valuable type-strain genomes for metagenomic binning, comparative biology and taxonomic classification.</title>
        <authorList>
            <person name="Goeker M."/>
        </authorList>
    </citation>
    <scope>NUCLEOTIDE SEQUENCE [LARGE SCALE GENOMIC DNA]</scope>
    <source>
        <strain evidence="6 7">DSM 101727</strain>
    </source>
</reference>
<dbReference type="Pfam" id="PF04228">
    <property type="entry name" value="Zn_peptidase"/>
    <property type="match status" value="1"/>
</dbReference>
<dbReference type="Proteomes" id="UP000294257">
    <property type="component" value="Unassembled WGS sequence"/>
</dbReference>
<dbReference type="PANTHER" id="PTHR30168">
    <property type="entry name" value="PUTATIVE MEMBRANE PROTEIN YPFJ"/>
    <property type="match status" value="1"/>
</dbReference>
<dbReference type="AlphaFoldDB" id="A0A4Q7L3K1"/>
<keyword evidence="4" id="KW-0472">Membrane</keyword>
<keyword evidence="3" id="KW-1133">Transmembrane helix</keyword>
<feature type="compositionally biased region" description="Low complexity" evidence="5">
    <location>
        <begin position="41"/>
        <end position="83"/>
    </location>
</feature>
<feature type="region of interest" description="Disordered" evidence="5">
    <location>
        <begin position="276"/>
        <end position="304"/>
    </location>
</feature>
<evidence type="ECO:0000256" key="2">
    <source>
        <dbReference type="ARBA" id="ARBA00022692"/>
    </source>
</evidence>
<feature type="compositionally biased region" description="Polar residues" evidence="5">
    <location>
        <begin position="291"/>
        <end position="304"/>
    </location>
</feature>
<evidence type="ECO:0000313" key="6">
    <source>
        <dbReference type="EMBL" id="RZS44188.1"/>
    </source>
</evidence>
<evidence type="ECO:0000256" key="4">
    <source>
        <dbReference type="ARBA" id="ARBA00023136"/>
    </source>
</evidence>
<evidence type="ECO:0008006" key="8">
    <source>
        <dbReference type="Google" id="ProtNLM"/>
    </source>
</evidence>
<dbReference type="GO" id="GO:0016020">
    <property type="term" value="C:membrane"/>
    <property type="evidence" value="ECO:0007669"/>
    <property type="project" value="UniProtKB-SubCell"/>
</dbReference>
<comment type="subcellular location">
    <subcellularLocation>
        <location evidence="1">Membrane</location>
        <topology evidence="1">Single-pass membrane protein</topology>
    </subcellularLocation>
</comment>
<dbReference type="PANTHER" id="PTHR30168:SF0">
    <property type="entry name" value="INNER MEMBRANE PROTEIN"/>
    <property type="match status" value="1"/>
</dbReference>
<feature type="region of interest" description="Disordered" evidence="5">
    <location>
        <begin position="30"/>
        <end position="93"/>
    </location>
</feature>
<evidence type="ECO:0000256" key="5">
    <source>
        <dbReference type="SAM" id="MobiDB-lite"/>
    </source>
</evidence>
<comment type="caution">
    <text evidence="6">The sequence shown here is derived from an EMBL/GenBank/DDBJ whole genome shotgun (WGS) entry which is preliminary data.</text>
</comment>